<feature type="chain" id="PRO_5023264369" description="Phosphatidylserine decarboxylase beta chain" evidence="11">
    <location>
        <begin position="1"/>
        <end position="187"/>
    </location>
</feature>
<dbReference type="GO" id="GO:0004609">
    <property type="term" value="F:phosphatidylserine decarboxylase activity"/>
    <property type="evidence" value="ECO:0007669"/>
    <property type="project" value="UniProtKB-UniRule"/>
</dbReference>
<gene>
    <name evidence="11" type="primary">psd</name>
    <name evidence="13" type="ORF">RISW2_15800</name>
</gene>
<evidence type="ECO:0000256" key="4">
    <source>
        <dbReference type="ARBA" id="ARBA00023098"/>
    </source>
</evidence>
<dbReference type="NCBIfam" id="NF003677">
    <property type="entry name" value="PRK05305.1-1"/>
    <property type="match status" value="1"/>
</dbReference>
<comment type="cofactor">
    <cofactor evidence="11">
        <name>pyruvate</name>
        <dbReference type="ChEBI" id="CHEBI:15361"/>
    </cofactor>
    <text evidence="11">Binds 1 pyruvoyl group covalently per subunit.</text>
</comment>
<evidence type="ECO:0000256" key="11">
    <source>
        <dbReference type="HAMAP-Rule" id="MF_00664"/>
    </source>
</evidence>
<dbReference type="OrthoDB" id="9790893at2"/>
<dbReference type="RefSeq" id="WP_043766703.1">
    <property type="nucleotide sequence ID" value="NZ_JAME01000004.1"/>
</dbReference>
<feature type="site" description="Cleavage (non-hydrolytic); by autocatalysis" evidence="11">
    <location>
        <begin position="187"/>
        <end position="188"/>
    </location>
</feature>
<dbReference type="Pfam" id="PF02666">
    <property type="entry name" value="PS_Dcarbxylase"/>
    <property type="match status" value="1"/>
</dbReference>
<dbReference type="EC" id="4.1.1.65" evidence="11"/>
<accession>X7FC26</accession>
<protein>
    <recommendedName>
        <fullName evidence="11">Phosphatidylserine decarboxylase proenzyme</fullName>
        <ecNumber evidence="11">4.1.1.65</ecNumber>
    </recommendedName>
    <component>
        <recommendedName>
            <fullName evidence="11">Phosphatidylserine decarboxylase alpha chain</fullName>
        </recommendedName>
    </component>
    <component>
        <recommendedName>
            <fullName evidence="11">Phosphatidylserine decarboxylase beta chain</fullName>
        </recommendedName>
    </component>
</protein>
<comment type="caution">
    <text evidence="13">The sequence shown here is derived from an EMBL/GenBank/DDBJ whole genome shotgun (WGS) entry which is preliminary data.</text>
</comment>
<dbReference type="PATRIC" id="fig|1449351.3.peg.719"/>
<comment type="subcellular location">
    <subcellularLocation>
        <location evidence="11">Cell membrane</location>
        <topology evidence="11">Peripheral membrane protein</topology>
    </subcellularLocation>
</comment>
<dbReference type="Proteomes" id="UP000023430">
    <property type="component" value="Unassembled WGS sequence"/>
</dbReference>
<dbReference type="UniPathway" id="UPA00558">
    <property type="reaction ID" value="UER00616"/>
</dbReference>
<keyword evidence="9 11" id="KW-1208">Phospholipid metabolism</keyword>
<comment type="catalytic activity">
    <reaction evidence="11">
        <text>a 1,2-diacyl-sn-glycero-3-phospho-L-serine + H(+) = a 1,2-diacyl-sn-glycero-3-phosphoethanolamine + CO2</text>
        <dbReference type="Rhea" id="RHEA:20828"/>
        <dbReference type="ChEBI" id="CHEBI:15378"/>
        <dbReference type="ChEBI" id="CHEBI:16526"/>
        <dbReference type="ChEBI" id="CHEBI:57262"/>
        <dbReference type="ChEBI" id="CHEBI:64612"/>
        <dbReference type="EC" id="4.1.1.65"/>
    </reaction>
</comment>
<evidence type="ECO:0000256" key="1">
    <source>
        <dbReference type="ARBA" id="ARBA00022475"/>
    </source>
</evidence>
<evidence type="ECO:0000256" key="5">
    <source>
        <dbReference type="ARBA" id="ARBA00023136"/>
    </source>
</evidence>
<keyword evidence="14" id="KW-1185">Reference proteome</keyword>
<dbReference type="GO" id="GO:0006646">
    <property type="term" value="P:phosphatidylethanolamine biosynthetic process"/>
    <property type="evidence" value="ECO:0007669"/>
    <property type="project" value="UniProtKB-UniRule"/>
</dbReference>
<keyword evidence="3 11" id="KW-0210">Decarboxylase</keyword>
<dbReference type="AlphaFoldDB" id="X7FC26"/>
<evidence type="ECO:0000256" key="6">
    <source>
        <dbReference type="ARBA" id="ARBA00023145"/>
    </source>
</evidence>
<reference evidence="13 14" key="1">
    <citation type="submission" date="2014-01" db="EMBL/GenBank/DDBJ databases">
        <title>Roseivivax isoporae LMG 25204 Genome Sequencing.</title>
        <authorList>
            <person name="Lai Q."/>
            <person name="Li G."/>
            <person name="Shao Z."/>
        </authorList>
    </citation>
    <scope>NUCLEOTIDE SEQUENCE [LARGE SCALE GENOMIC DNA]</scope>
    <source>
        <strain evidence="13 14">LMG 25204</strain>
    </source>
</reference>
<dbReference type="InterPro" id="IPR003817">
    <property type="entry name" value="PS_Dcarbxylase"/>
</dbReference>
<comment type="similarity">
    <text evidence="11">Belongs to the phosphatidylserine decarboxylase family. PSD-A subfamily.</text>
</comment>
<dbReference type="NCBIfam" id="NF003685">
    <property type="entry name" value="PRK05305.2-5"/>
    <property type="match status" value="1"/>
</dbReference>
<dbReference type="STRING" id="1449351.RISW2_15800"/>
<evidence type="ECO:0000256" key="3">
    <source>
        <dbReference type="ARBA" id="ARBA00022793"/>
    </source>
</evidence>
<dbReference type="InterPro" id="IPR033175">
    <property type="entry name" value="PSD-A"/>
</dbReference>
<dbReference type="GO" id="GO:0005886">
    <property type="term" value="C:plasma membrane"/>
    <property type="evidence" value="ECO:0007669"/>
    <property type="project" value="UniProtKB-SubCell"/>
</dbReference>
<keyword evidence="1 11" id="KW-1003">Cell membrane</keyword>
<evidence type="ECO:0000313" key="14">
    <source>
        <dbReference type="Proteomes" id="UP000023430"/>
    </source>
</evidence>
<feature type="active site" description="Schiff-base intermediate with substrate; via pyruvic acid" evidence="11">
    <location>
        <position position="188"/>
    </location>
</feature>
<keyword evidence="12" id="KW-0812">Transmembrane</keyword>
<dbReference type="NCBIfam" id="NF003678">
    <property type="entry name" value="PRK05305.1-2"/>
    <property type="match status" value="1"/>
</dbReference>
<keyword evidence="4 11" id="KW-0443">Lipid metabolism</keyword>
<evidence type="ECO:0000256" key="7">
    <source>
        <dbReference type="ARBA" id="ARBA00023209"/>
    </source>
</evidence>
<evidence type="ECO:0000313" key="13">
    <source>
        <dbReference type="EMBL" id="ETX30298.1"/>
    </source>
</evidence>
<keyword evidence="10 11" id="KW-0670">Pyruvate</keyword>
<evidence type="ECO:0000256" key="9">
    <source>
        <dbReference type="ARBA" id="ARBA00023264"/>
    </source>
</evidence>
<feature type="modified residue" description="Pyruvic acid (Ser); by autocatalysis" evidence="11">
    <location>
        <position position="188"/>
    </location>
</feature>
<comment type="PTM">
    <text evidence="11">Is synthesized initially as an inactive proenzyme. Formation of the active enzyme involves a self-maturation process in which the active site pyruvoyl group is generated from an internal serine residue via an autocatalytic post-translational modification. Two non-identical subunits are generated from the proenzyme in this reaction, and the pyruvate is formed at the N-terminus of the alpha chain, which is derived from the carboxyl end of the proenzyme. The post-translation cleavage follows an unusual pathway, termed non-hydrolytic serinolysis, in which the side chain hydroxyl group of the serine supplies its oxygen atom to form the C-terminus of the beta chain, while the remainder of the serine residue undergoes an oxidative deamination to produce ammonia and the pyruvoyl prosthetic group on the alpha chain.</text>
</comment>
<keyword evidence="6 11" id="KW-0865">Zymogen</keyword>
<evidence type="ECO:0000256" key="12">
    <source>
        <dbReference type="SAM" id="Phobius"/>
    </source>
</evidence>
<dbReference type="EMBL" id="JAME01000004">
    <property type="protein sequence ID" value="ETX30298.1"/>
    <property type="molecule type" value="Genomic_DNA"/>
</dbReference>
<evidence type="ECO:0000256" key="2">
    <source>
        <dbReference type="ARBA" id="ARBA00022516"/>
    </source>
</evidence>
<keyword evidence="8 11" id="KW-0456">Lyase</keyword>
<keyword evidence="7 11" id="KW-0594">Phospholipid biosynthesis</keyword>
<comment type="subunit">
    <text evidence="11">Heterodimer of a large membrane-associated beta subunit and a small pyruvoyl-containing alpha subunit.</text>
</comment>
<evidence type="ECO:0000256" key="10">
    <source>
        <dbReference type="ARBA" id="ARBA00023317"/>
    </source>
</evidence>
<comment type="function">
    <text evidence="11">Catalyzes the formation of phosphatidylethanolamine (PtdEtn) from phosphatidylserine (PtdSer).</text>
</comment>
<dbReference type="HAMAP" id="MF_00664">
    <property type="entry name" value="PS_decarb_PSD_A"/>
    <property type="match status" value="1"/>
</dbReference>
<keyword evidence="12" id="KW-1133">Transmembrane helix</keyword>
<dbReference type="PANTHER" id="PTHR35809:SF1">
    <property type="entry name" value="ARCHAETIDYLSERINE DECARBOXYLASE PROENZYME-RELATED"/>
    <property type="match status" value="1"/>
</dbReference>
<proteinExistence type="inferred from homology"/>
<dbReference type="NCBIfam" id="NF003679">
    <property type="entry name" value="PRK05305.1-3"/>
    <property type="match status" value="1"/>
</dbReference>
<evidence type="ECO:0000256" key="8">
    <source>
        <dbReference type="ARBA" id="ARBA00023239"/>
    </source>
</evidence>
<organism evidence="13 14">
    <name type="scientific">Roseivivax isoporae LMG 25204</name>
    <dbReference type="NCBI Taxonomy" id="1449351"/>
    <lineage>
        <taxon>Bacteria</taxon>
        <taxon>Pseudomonadati</taxon>
        <taxon>Pseudomonadota</taxon>
        <taxon>Alphaproteobacteria</taxon>
        <taxon>Rhodobacterales</taxon>
        <taxon>Roseobacteraceae</taxon>
        <taxon>Roseivivax</taxon>
    </lineage>
</organism>
<keyword evidence="2 11" id="KW-0444">Lipid biosynthesis</keyword>
<feature type="chain" id="PRO_5023264371" description="Phosphatidylserine decarboxylase alpha chain" evidence="11">
    <location>
        <begin position="188"/>
        <end position="230"/>
    </location>
</feature>
<dbReference type="PANTHER" id="PTHR35809">
    <property type="entry name" value="ARCHAETIDYLSERINE DECARBOXYLASE PROENZYME-RELATED"/>
    <property type="match status" value="1"/>
</dbReference>
<dbReference type="eggNOG" id="COG0688">
    <property type="taxonomic scope" value="Bacteria"/>
</dbReference>
<feature type="transmembrane region" description="Helical" evidence="12">
    <location>
        <begin position="21"/>
        <end position="51"/>
    </location>
</feature>
<keyword evidence="5 11" id="KW-0472">Membrane</keyword>
<name>X7FC26_9RHOB</name>
<sequence length="230" mass="25245">MRMRDTFLKPMHPEGRRFVAIFAAVTAVLFLIAEPLGWIGVGLTVWCYYFFRDPVRTSPERPGLVLSPADGIVSLIEKATPPPELGLPEERRLRVSVFMSVFNCHVNRAPVPGRVSAIAYRPGKFLNASLDKASEDNERNALVIDTEGGQRIAVVQIAGLVARRILCFVSEGHDLRGGDRFGLIRFGSRLDVYLPEGVAPLVSVGQTMVAGETVIADLASDEPRRSSRTT</sequence>
<comment type="pathway">
    <text evidence="11">Phospholipid metabolism; phosphatidylethanolamine biosynthesis; phosphatidylethanolamine from CDP-diacylglycerol: step 2/2.</text>
</comment>